<keyword evidence="16" id="KW-1185">Reference proteome</keyword>
<dbReference type="InterPro" id="IPR000089">
    <property type="entry name" value="Biotin_lipoyl"/>
</dbReference>
<dbReference type="InterPro" id="IPR036625">
    <property type="entry name" value="E3-bd_dom_sf"/>
</dbReference>
<dbReference type="EC" id="2.3.1.61" evidence="4 11"/>
<evidence type="ECO:0000256" key="12">
    <source>
        <dbReference type="SAM" id="MobiDB-lite"/>
    </source>
</evidence>
<dbReference type="Proteomes" id="UP000003688">
    <property type="component" value="Unassembled WGS sequence"/>
</dbReference>
<keyword evidence="8 11" id="KW-0450">Lipoyl</keyword>
<comment type="catalytic activity">
    <reaction evidence="10 11">
        <text>N(6)-[(R)-dihydrolipoyl]-L-lysyl-[protein] + succinyl-CoA = N(6)-[(R)-S(8)-succinyldihydrolipoyl]-L-lysyl-[protein] + CoA</text>
        <dbReference type="Rhea" id="RHEA:15213"/>
        <dbReference type="Rhea" id="RHEA-COMP:10475"/>
        <dbReference type="Rhea" id="RHEA-COMP:20092"/>
        <dbReference type="ChEBI" id="CHEBI:57287"/>
        <dbReference type="ChEBI" id="CHEBI:57292"/>
        <dbReference type="ChEBI" id="CHEBI:83100"/>
        <dbReference type="ChEBI" id="CHEBI:83120"/>
        <dbReference type="EC" id="2.3.1.61"/>
    </reaction>
</comment>
<dbReference type="EMBL" id="ABOX02000037">
    <property type="protein sequence ID" value="EEF58765.1"/>
    <property type="molecule type" value="Genomic_DNA"/>
</dbReference>
<dbReference type="SUPFAM" id="SSF51230">
    <property type="entry name" value="Single hybrid motif"/>
    <property type="match status" value="1"/>
</dbReference>
<dbReference type="AlphaFoldDB" id="B9XMW9"/>
<feature type="compositionally biased region" description="Low complexity" evidence="12">
    <location>
        <begin position="84"/>
        <end position="96"/>
    </location>
</feature>
<evidence type="ECO:0000256" key="4">
    <source>
        <dbReference type="ARBA" id="ARBA00012945"/>
    </source>
</evidence>
<evidence type="ECO:0000256" key="6">
    <source>
        <dbReference type="ARBA" id="ARBA00022532"/>
    </source>
</evidence>
<dbReference type="InterPro" id="IPR001078">
    <property type="entry name" value="2-oxoacid_DH_actylTfrase"/>
</dbReference>
<dbReference type="Gene3D" id="3.30.559.10">
    <property type="entry name" value="Chloramphenicol acetyltransferase-like domain"/>
    <property type="match status" value="1"/>
</dbReference>
<organism evidence="15 16">
    <name type="scientific">Pedosphaera parvula (strain Ellin514)</name>
    <dbReference type="NCBI Taxonomy" id="320771"/>
    <lineage>
        <taxon>Bacteria</taxon>
        <taxon>Pseudomonadati</taxon>
        <taxon>Verrucomicrobiota</taxon>
        <taxon>Pedosphaerae</taxon>
        <taxon>Pedosphaerales</taxon>
        <taxon>Pedosphaeraceae</taxon>
        <taxon>Pedosphaera</taxon>
    </lineage>
</organism>
<dbReference type="Gene3D" id="4.10.320.10">
    <property type="entry name" value="E3-binding domain"/>
    <property type="match status" value="1"/>
</dbReference>
<feature type="compositionally biased region" description="Pro residues" evidence="12">
    <location>
        <begin position="154"/>
        <end position="166"/>
    </location>
</feature>
<dbReference type="OrthoDB" id="9805770at2"/>
<dbReference type="SUPFAM" id="SSF52777">
    <property type="entry name" value="CoA-dependent acyltransferases"/>
    <property type="match status" value="1"/>
</dbReference>
<keyword evidence="9 11" id="KW-0012">Acyltransferase</keyword>
<dbReference type="STRING" id="320771.Cflav_PD1938"/>
<name>B9XMW9_PEDPL</name>
<dbReference type="CDD" id="cd06849">
    <property type="entry name" value="lipoyl_domain"/>
    <property type="match status" value="1"/>
</dbReference>
<evidence type="ECO:0000256" key="8">
    <source>
        <dbReference type="ARBA" id="ARBA00022823"/>
    </source>
</evidence>
<comment type="pathway">
    <text evidence="2 11">Amino-acid degradation; L-lysine degradation via saccharopine pathway; glutaryl-CoA from L-lysine: step 6/6.</text>
</comment>
<dbReference type="PROSITE" id="PS51826">
    <property type="entry name" value="PSBD"/>
    <property type="match status" value="1"/>
</dbReference>
<keyword evidence="6 11" id="KW-0816">Tricarboxylic acid cycle</keyword>
<comment type="cofactor">
    <cofactor evidence="11">
        <name>(R)-lipoate</name>
        <dbReference type="ChEBI" id="CHEBI:83088"/>
    </cofactor>
    <text evidence="11">Binds 1 lipoyl cofactor covalently.</text>
</comment>
<evidence type="ECO:0000256" key="9">
    <source>
        <dbReference type="ARBA" id="ARBA00023315"/>
    </source>
</evidence>
<evidence type="ECO:0000256" key="2">
    <source>
        <dbReference type="ARBA" id="ARBA00005145"/>
    </source>
</evidence>
<dbReference type="PROSITE" id="PS50968">
    <property type="entry name" value="BIOTINYL_LIPOYL"/>
    <property type="match status" value="1"/>
</dbReference>
<evidence type="ECO:0000313" key="16">
    <source>
        <dbReference type="Proteomes" id="UP000003688"/>
    </source>
</evidence>
<feature type="domain" description="Peripheral subunit-binding (PSBD)" evidence="14">
    <location>
        <begin position="113"/>
        <end position="150"/>
    </location>
</feature>
<dbReference type="InterPro" id="IPR003016">
    <property type="entry name" value="2-oxoA_DH_lipoyl-BS"/>
</dbReference>
<dbReference type="RefSeq" id="WP_007417158.1">
    <property type="nucleotide sequence ID" value="NZ_ABOX02000037.1"/>
</dbReference>
<dbReference type="GO" id="GO:0033512">
    <property type="term" value="P:L-lysine catabolic process to acetyl-CoA via saccharopine"/>
    <property type="evidence" value="ECO:0007669"/>
    <property type="project" value="UniProtKB-UniRule"/>
</dbReference>
<evidence type="ECO:0000259" key="13">
    <source>
        <dbReference type="PROSITE" id="PS50968"/>
    </source>
</evidence>
<dbReference type="GO" id="GO:0045252">
    <property type="term" value="C:oxoglutarate dehydrogenase complex"/>
    <property type="evidence" value="ECO:0007669"/>
    <property type="project" value="UniProtKB-UniRule"/>
</dbReference>
<keyword evidence="7 11" id="KW-0808">Transferase</keyword>
<evidence type="ECO:0000256" key="10">
    <source>
        <dbReference type="ARBA" id="ARBA00052761"/>
    </source>
</evidence>
<dbReference type="GO" id="GO:0005829">
    <property type="term" value="C:cytosol"/>
    <property type="evidence" value="ECO:0007669"/>
    <property type="project" value="TreeGrafter"/>
</dbReference>
<dbReference type="NCBIfam" id="NF004309">
    <property type="entry name" value="PRK05704.1"/>
    <property type="match status" value="1"/>
</dbReference>
<protein>
    <recommendedName>
        <fullName evidence="5 11">Dihydrolipoyllysine-residue succinyltransferase component of 2-oxoglutarate dehydrogenase complex</fullName>
        <ecNumber evidence="4 11">2.3.1.61</ecNumber>
    </recommendedName>
    <alternativeName>
        <fullName evidence="11">2-oxoglutarate dehydrogenase complex component E2</fullName>
    </alternativeName>
</protein>
<dbReference type="InterPro" id="IPR050537">
    <property type="entry name" value="2-oxoacid_dehydrogenase"/>
</dbReference>
<dbReference type="SUPFAM" id="SSF47005">
    <property type="entry name" value="Peripheral subunit-binding domain of 2-oxo acid dehydrogenase complex"/>
    <property type="match status" value="1"/>
</dbReference>
<dbReference type="InterPro" id="IPR011053">
    <property type="entry name" value="Single_hybrid_motif"/>
</dbReference>
<evidence type="ECO:0000256" key="3">
    <source>
        <dbReference type="ARBA" id="ARBA00007317"/>
    </source>
</evidence>
<proteinExistence type="inferred from homology"/>
<reference evidence="15 16" key="1">
    <citation type="journal article" date="2011" name="J. Bacteriol.">
        <title>Genome sequence of 'Pedosphaera parvula' Ellin514, an aerobic Verrucomicrobial isolate from pasture soil.</title>
        <authorList>
            <person name="Kant R."/>
            <person name="van Passel M.W."/>
            <person name="Sangwan P."/>
            <person name="Palva A."/>
            <person name="Lucas S."/>
            <person name="Copeland A."/>
            <person name="Lapidus A."/>
            <person name="Glavina Del Rio T."/>
            <person name="Dalin E."/>
            <person name="Tice H."/>
            <person name="Bruce D."/>
            <person name="Goodwin L."/>
            <person name="Pitluck S."/>
            <person name="Chertkov O."/>
            <person name="Larimer F.W."/>
            <person name="Land M.L."/>
            <person name="Hauser L."/>
            <person name="Brettin T.S."/>
            <person name="Detter J.C."/>
            <person name="Han S."/>
            <person name="de Vos W.M."/>
            <person name="Janssen P.H."/>
            <person name="Smidt H."/>
        </authorList>
    </citation>
    <scope>NUCLEOTIDE SEQUENCE [LARGE SCALE GENOMIC DNA]</scope>
    <source>
        <strain evidence="15 16">Ellin514</strain>
    </source>
</reference>
<dbReference type="UniPathway" id="UPA00868">
    <property type="reaction ID" value="UER00840"/>
</dbReference>
<comment type="caution">
    <text evidence="15">The sequence shown here is derived from an EMBL/GenBank/DDBJ whole genome shotgun (WGS) entry which is preliminary data.</text>
</comment>
<evidence type="ECO:0000256" key="5">
    <source>
        <dbReference type="ARBA" id="ARBA00019511"/>
    </source>
</evidence>
<evidence type="ECO:0000259" key="14">
    <source>
        <dbReference type="PROSITE" id="PS51826"/>
    </source>
</evidence>
<dbReference type="PANTHER" id="PTHR43416:SF5">
    <property type="entry name" value="DIHYDROLIPOYLLYSINE-RESIDUE SUCCINYLTRANSFERASE COMPONENT OF 2-OXOGLUTARATE DEHYDROGENASE COMPLEX, MITOCHONDRIAL"/>
    <property type="match status" value="1"/>
</dbReference>
<feature type="domain" description="Lipoyl-binding" evidence="13">
    <location>
        <begin position="2"/>
        <end position="77"/>
    </location>
</feature>
<feature type="region of interest" description="Disordered" evidence="12">
    <location>
        <begin position="149"/>
        <end position="173"/>
    </location>
</feature>
<feature type="region of interest" description="Disordered" evidence="12">
    <location>
        <begin position="84"/>
        <end position="111"/>
    </location>
</feature>
<dbReference type="PANTHER" id="PTHR43416">
    <property type="entry name" value="DIHYDROLIPOYLLYSINE-RESIDUE SUCCINYLTRANSFERASE COMPONENT OF 2-OXOGLUTARATE DEHYDROGENASE COMPLEX, MITOCHONDRIAL-RELATED"/>
    <property type="match status" value="1"/>
</dbReference>
<dbReference type="GO" id="GO:0006099">
    <property type="term" value="P:tricarboxylic acid cycle"/>
    <property type="evidence" value="ECO:0007669"/>
    <property type="project" value="UniProtKB-UniRule"/>
</dbReference>
<evidence type="ECO:0000256" key="11">
    <source>
        <dbReference type="RuleBase" id="RU361138"/>
    </source>
</evidence>
<evidence type="ECO:0000256" key="1">
    <source>
        <dbReference type="ARBA" id="ARBA00004052"/>
    </source>
</evidence>
<evidence type="ECO:0000313" key="15">
    <source>
        <dbReference type="EMBL" id="EEF58765.1"/>
    </source>
</evidence>
<dbReference type="Pfam" id="PF00198">
    <property type="entry name" value="2-oxoacid_dh"/>
    <property type="match status" value="1"/>
</dbReference>
<feature type="region of interest" description="Disordered" evidence="12">
    <location>
        <begin position="121"/>
        <end position="140"/>
    </location>
</feature>
<dbReference type="InterPro" id="IPR004167">
    <property type="entry name" value="PSBD"/>
</dbReference>
<accession>B9XMW9</accession>
<dbReference type="InterPro" id="IPR023213">
    <property type="entry name" value="CAT-like_dom_sf"/>
</dbReference>
<dbReference type="Gene3D" id="2.40.50.100">
    <property type="match status" value="1"/>
</dbReference>
<dbReference type="PROSITE" id="PS00189">
    <property type="entry name" value="LIPOYL"/>
    <property type="match status" value="1"/>
</dbReference>
<dbReference type="GO" id="GO:0004149">
    <property type="term" value="F:dihydrolipoyllysine-residue succinyltransferase activity"/>
    <property type="evidence" value="ECO:0007669"/>
    <property type="project" value="UniProtKB-UniRule"/>
</dbReference>
<dbReference type="InterPro" id="IPR006255">
    <property type="entry name" value="SucB"/>
</dbReference>
<comment type="similarity">
    <text evidence="3 11">Belongs to the 2-oxoacid dehydrogenase family.</text>
</comment>
<comment type="function">
    <text evidence="1 11">E2 component of the 2-oxoglutarate dehydrogenase (OGDH) complex which catalyzes the second step in the conversion of 2-oxoglutarate to succinyl-CoA and CO(2).</text>
</comment>
<dbReference type="Pfam" id="PF00364">
    <property type="entry name" value="Biotin_lipoyl"/>
    <property type="match status" value="1"/>
</dbReference>
<dbReference type="Pfam" id="PF02817">
    <property type="entry name" value="E3_binding"/>
    <property type="match status" value="1"/>
</dbReference>
<sequence length="402" mass="43420">MSIELKVPAVGESISEVEIGEWLKPEGATVGKDENVVTLESEKATVELPSPVTGKITKILKQKGETASVGEVIGYLDEVAAGPAKAPEAKPAPAKESTGNGHQKSAERETKPFVMPAAQREMAAQHLKPEEVKGTGPGGRVLKEDVQWAAGQPKPEPQKPSAPQPAPAGGREEEVVPMTPLRRAVAKHLVEAQQNAALLTTFNEVDMSAVMLLRKEYQETFQAKYGIKLGFMSFFVKASIDALKLVPQVNAEIRGNNIVYRNYFDVGVAIGGGKGLVVPIIRSAERLSFAEIELAIAEFGKRAKDNKLKPDELQGGTFTISNGGVYGSLLSTPIVNPPQSGILGLHAIQERPIALQGQVVIRPMMYIALTYDHRIVDGREAVTFLKRIKEIVEAPTRMLLEV</sequence>
<dbReference type="NCBIfam" id="TIGR01347">
    <property type="entry name" value="sucB"/>
    <property type="match status" value="1"/>
</dbReference>
<gene>
    <name evidence="15" type="ORF">Cflav_PD1938</name>
</gene>
<evidence type="ECO:0000256" key="7">
    <source>
        <dbReference type="ARBA" id="ARBA00022679"/>
    </source>
</evidence>